<name>A0A8T2SL54_CERRI</name>
<keyword evidence="1" id="KW-0732">Signal</keyword>
<proteinExistence type="predicted"/>
<dbReference type="AlphaFoldDB" id="A0A8T2SL54"/>
<dbReference type="Proteomes" id="UP000825935">
    <property type="component" value="Chromosome 19"/>
</dbReference>
<comment type="caution">
    <text evidence="2">The sequence shown here is derived from an EMBL/GenBank/DDBJ whole genome shotgun (WGS) entry which is preliminary data.</text>
</comment>
<feature type="signal peptide" evidence="1">
    <location>
        <begin position="1"/>
        <end position="21"/>
    </location>
</feature>
<reference evidence="2" key="1">
    <citation type="submission" date="2021-08" db="EMBL/GenBank/DDBJ databases">
        <title>WGS assembly of Ceratopteris richardii.</title>
        <authorList>
            <person name="Marchant D.B."/>
            <person name="Chen G."/>
            <person name="Jenkins J."/>
            <person name="Shu S."/>
            <person name="Leebens-Mack J."/>
            <person name="Grimwood J."/>
            <person name="Schmutz J."/>
            <person name="Soltis P."/>
            <person name="Soltis D."/>
            <person name="Chen Z.-H."/>
        </authorList>
    </citation>
    <scope>NUCLEOTIDE SEQUENCE</scope>
    <source>
        <strain evidence="2">Whitten #5841</strain>
        <tissue evidence="2">Leaf</tissue>
    </source>
</reference>
<feature type="chain" id="PRO_5035801590" evidence="1">
    <location>
        <begin position="22"/>
        <end position="162"/>
    </location>
</feature>
<organism evidence="2 3">
    <name type="scientific">Ceratopteris richardii</name>
    <name type="common">Triangle waterfern</name>
    <dbReference type="NCBI Taxonomy" id="49495"/>
    <lineage>
        <taxon>Eukaryota</taxon>
        <taxon>Viridiplantae</taxon>
        <taxon>Streptophyta</taxon>
        <taxon>Embryophyta</taxon>
        <taxon>Tracheophyta</taxon>
        <taxon>Polypodiopsida</taxon>
        <taxon>Polypodiidae</taxon>
        <taxon>Polypodiales</taxon>
        <taxon>Pteridineae</taxon>
        <taxon>Pteridaceae</taxon>
        <taxon>Parkerioideae</taxon>
        <taxon>Ceratopteris</taxon>
    </lineage>
</organism>
<sequence length="162" mass="17390">MATRKLLLSLFLASCCTMFLSFKVICSLFEQAAADQSDSQIFLATGSCSGSVFYMVRNRTHLQISSYEHSWNLDASDGEMVTLAITSSASADITNKSSAELVSSDPAGPSVTSSGAAHIENRSDMFFYLGPDDAPTHQTVSVDTELEIYRAASAARLKIGIL</sequence>
<evidence type="ECO:0000313" key="3">
    <source>
        <dbReference type="Proteomes" id="UP000825935"/>
    </source>
</evidence>
<dbReference type="EMBL" id="CM035424">
    <property type="protein sequence ID" value="KAH7351563.1"/>
    <property type="molecule type" value="Genomic_DNA"/>
</dbReference>
<evidence type="ECO:0000313" key="2">
    <source>
        <dbReference type="EMBL" id="KAH7351563.1"/>
    </source>
</evidence>
<accession>A0A8T2SL54</accession>
<protein>
    <submittedName>
        <fullName evidence="2">Uncharacterized protein</fullName>
    </submittedName>
</protein>
<gene>
    <name evidence="2" type="ORF">KP509_19G003100</name>
</gene>
<evidence type="ECO:0000256" key="1">
    <source>
        <dbReference type="SAM" id="SignalP"/>
    </source>
</evidence>
<keyword evidence="3" id="KW-1185">Reference proteome</keyword>